<accession>A0A445B821</accession>
<dbReference type="GO" id="GO:0005811">
    <property type="term" value="C:lipid droplet"/>
    <property type="evidence" value="ECO:0007669"/>
    <property type="project" value="InterPro"/>
</dbReference>
<dbReference type="InterPro" id="IPR018333">
    <property type="entry name" value="Squalene_cyclase"/>
</dbReference>
<dbReference type="PANTHER" id="PTHR11764">
    <property type="entry name" value="TERPENE CYCLASE/MUTASE FAMILY MEMBER"/>
    <property type="match status" value="1"/>
</dbReference>
<comment type="caution">
    <text evidence="2">The sequence shown here is derived from an EMBL/GenBank/DDBJ whole genome shotgun (WGS) entry which is preliminary data.</text>
</comment>
<proteinExistence type="inferred from homology"/>
<name>A0A445B821_ARAHY</name>
<dbReference type="SUPFAM" id="SSF48239">
    <property type="entry name" value="Terpenoid cyclases/Protein prenyltransferases"/>
    <property type="match status" value="1"/>
</dbReference>
<dbReference type="InterPro" id="IPR008930">
    <property type="entry name" value="Terpenoid_cyclase/PrenylTrfase"/>
</dbReference>
<dbReference type="STRING" id="3818.A0A445B821"/>
<evidence type="ECO:0000256" key="1">
    <source>
        <dbReference type="ARBA" id="ARBA00009755"/>
    </source>
</evidence>
<evidence type="ECO:0000313" key="3">
    <source>
        <dbReference type="Proteomes" id="UP000289738"/>
    </source>
</evidence>
<dbReference type="Gene3D" id="1.50.10.20">
    <property type="match status" value="1"/>
</dbReference>
<dbReference type="EMBL" id="SDMP01000010">
    <property type="protein sequence ID" value="RYR34817.1"/>
    <property type="molecule type" value="Genomic_DNA"/>
</dbReference>
<comment type="similarity">
    <text evidence="1">Belongs to the terpene cyclase/mutase family.</text>
</comment>
<dbReference type="AlphaFoldDB" id="A0A445B821"/>
<dbReference type="PANTHER" id="PTHR11764:SF20">
    <property type="entry name" value="LANOSTEROL SYNTHASE"/>
    <property type="match status" value="1"/>
</dbReference>
<dbReference type="GO" id="GO:0016104">
    <property type="term" value="P:triterpenoid biosynthetic process"/>
    <property type="evidence" value="ECO:0007669"/>
    <property type="project" value="InterPro"/>
</dbReference>
<organism evidence="2 3">
    <name type="scientific">Arachis hypogaea</name>
    <name type="common">Peanut</name>
    <dbReference type="NCBI Taxonomy" id="3818"/>
    <lineage>
        <taxon>Eukaryota</taxon>
        <taxon>Viridiplantae</taxon>
        <taxon>Streptophyta</taxon>
        <taxon>Embryophyta</taxon>
        <taxon>Tracheophyta</taxon>
        <taxon>Spermatophyta</taxon>
        <taxon>Magnoliopsida</taxon>
        <taxon>eudicotyledons</taxon>
        <taxon>Gunneridae</taxon>
        <taxon>Pentapetalae</taxon>
        <taxon>rosids</taxon>
        <taxon>fabids</taxon>
        <taxon>Fabales</taxon>
        <taxon>Fabaceae</taxon>
        <taxon>Papilionoideae</taxon>
        <taxon>50 kb inversion clade</taxon>
        <taxon>dalbergioids sensu lato</taxon>
        <taxon>Dalbergieae</taxon>
        <taxon>Pterocarpus clade</taxon>
        <taxon>Arachis</taxon>
    </lineage>
</organism>
<sequence length="158" mass="17265">MAEAHGFGQLTITLASRFGSSIIILDHRKSSLRLKLLARVSAGIASNTSIVLSSSSAFSDVLSDYQKLQEHLSDNGHWPRDYGGPLFLMSGLVSPSTMFGSVLNYVILRLLSEGPNDGGGDMEKARNWIQSHGGVLGAHEWSRNNPMPPMIWLLRENT</sequence>
<reference evidence="2 3" key="1">
    <citation type="submission" date="2019-01" db="EMBL/GenBank/DDBJ databases">
        <title>Sequencing of cultivated peanut Arachis hypogaea provides insights into genome evolution and oil improvement.</title>
        <authorList>
            <person name="Chen X."/>
        </authorList>
    </citation>
    <scope>NUCLEOTIDE SEQUENCE [LARGE SCALE GENOMIC DNA]</scope>
    <source>
        <strain evidence="3">cv. Fuhuasheng</strain>
        <tissue evidence="2">Leaves</tissue>
    </source>
</reference>
<dbReference type="GO" id="GO:0031559">
    <property type="term" value="F:oxidosqualene cyclase activity"/>
    <property type="evidence" value="ECO:0007669"/>
    <property type="project" value="UniProtKB-ARBA"/>
</dbReference>
<keyword evidence="3" id="KW-1185">Reference proteome</keyword>
<dbReference type="Proteomes" id="UP000289738">
    <property type="component" value="Chromosome A10"/>
</dbReference>
<evidence type="ECO:0000313" key="2">
    <source>
        <dbReference type="EMBL" id="RYR34817.1"/>
    </source>
</evidence>
<gene>
    <name evidence="2" type="ORF">Ahy_A10g049863</name>
</gene>
<protein>
    <submittedName>
        <fullName evidence="2">Uncharacterized protein</fullName>
    </submittedName>
</protein>